<dbReference type="Pfam" id="PF21543">
    <property type="entry name" value="CvfB_2nd"/>
    <property type="match status" value="1"/>
</dbReference>
<dbReference type="InterPro" id="IPR036388">
    <property type="entry name" value="WH-like_DNA-bd_sf"/>
</dbReference>
<dbReference type="InterPro" id="IPR040764">
    <property type="entry name" value="CvfB_WH"/>
</dbReference>
<feature type="domain" description="S1 motif" evidence="2">
    <location>
        <begin position="70"/>
        <end position="136"/>
    </location>
</feature>
<feature type="domain" description="S1 motif" evidence="2">
    <location>
        <begin position="5"/>
        <end position="65"/>
    </location>
</feature>
<accession>A0ABT9VT17</accession>
<dbReference type="PANTHER" id="PTHR37296:SF1">
    <property type="entry name" value="CONSERVED VIRULENCE FACTOR B"/>
    <property type="match status" value="1"/>
</dbReference>
<evidence type="ECO:0000256" key="1">
    <source>
        <dbReference type="PIRNR" id="PIRNR012524"/>
    </source>
</evidence>
<evidence type="ECO:0000313" key="4">
    <source>
        <dbReference type="Proteomes" id="UP001235840"/>
    </source>
</evidence>
<dbReference type="InterPro" id="IPR003029">
    <property type="entry name" value="S1_domain"/>
</dbReference>
<sequence>MTTLQAGTFEELQVTRQADFGYFLTNGYEDVLLHQSEVDGAIEVDQNVRVFLYHDHQNRLAATMTEPKIELGQKKWLNVIDTSSKNGVYLDMGLKRDLLLPYSECPPSRDEWPVENDELYVYLTHDKQGRMLAKLVPTETILSEAKAGQAELLNTKLTGRVYKQFPDGAFLLSEKGHVIFLPRTEIRGELRLGQQLTVRITFVREDGRMNASLKESKEKAMTDDSQTILDYLEQRGGSMPYHDKTPPDVIQQKLGMSKAAFKRALGKLMKERKIVQKDGWTQLLSSKE</sequence>
<dbReference type="InterPro" id="IPR048587">
    <property type="entry name" value="CvfB_S1_3rd"/>
</dbReference>
<protein>
    <submittedName>
        <fullName evidence="3">RNA-binding protein (Virulence factor B family)</fullName>
    </submittedName>
</protein>
<dbReference type="InterPro" id="IPR012340">
    <property type="entry name" value="NA-bd_OB-fold"/>
</dbReference>
<dbReference type="Gene3D" id="2.40.50.140">
    <property type="entry name" value="Nucleic acid-binding proteins"/>
    <property type="match status" value="2"/>
</dbReference>
<comment type="similarity">
    <text evidence="1">Belongs to the CvfB family.</text>
</comment>
<gene>
    <name evidence="3" type="ORF">J2S11_000027</name>
</gene>
<dbReference type="InterPro" id="IPR014464">
    <property type="entry name" value="CvfB_fam"/>
</dbReference>
<comment type="caution">
    <text evidence="3">The sequence shown here is derived from an EMBL/GenBank/DDBJ whole genome shotgun (WGS) entry which is preliminary data.</text>
</comment>
<feature type="domain" description="S1 motif" evidence="2">
    <location>
        <begin position="152"/>
        <end position="214"/>
    </location>
</feature>
<proteinExistence type="inferred from homology"/>
<dbReference type="Pfam" id="PF13509">
    <property type="entry name" value="S1_2"/>
    <property type="match status" value="1"/>
</dbReference>
<dbReference type="Gene3D" id="1.10.10.10">
    <property type="entry name" value="Winged helix-like DNA-binding domain superfamily/Winged helix DNA-binding domain"/>
    <property type="match status" value="1"/>
</dbReference>
<dbReference type="EMBL" id="JAUSTY010000001">
    <property type="protein sequence ID" value="MDQ0164128.1"/>
    <property type="molecule type" value="Genomic_DNA"/>
</dbReference>
<dbReference type="Proteomes" id="UP001235840">
    <property type="component" value="Unassembled WGS sequence"/>
</dbReference>
<dbReference type="PANTHER" id="PTHR37296">
    <property type="entry name" value="CONSERVED VIRULENCE FACTOR B"/>
    <property type="match status" value="1"/>
</dbReference>
<organism evidence="3 4">
    <name type="scientific">Caldalkalibacillus horti</name>
    <dbReference type="NCBI Taxonomy" id="77523"/>
    <lineage>
        <taxon>Bacteria</taxon>
        <taxon>Bacillati</taxon>
        <taxon>Bacillota</taxon>
        <taxon>Bacilli</taxon>
        <taxon>Bacillales</taxon>
        <taxon>Bacillaceae</taxon>
        <taxon>Caldalkalibacillus</taxon>
    </lineage>
</organism>
<dbReference type="InterPro" id="IPR039566">
    <property type="entry name" value="CvfB_S1_st"/>
</dbReference>
<name>A0ABT9VT17_9BACI</name>
<evidence type="ECO:0000313" key="3">
    <source>
        <dbReference type="EMBL" id="MDQ0164128.1"/>
    </source>
</evidence>
<dbReference type="InterPro" id="IPR048588">
    <property type="entry name" value="CvfB_S1_2nd"/>
</dbReference>
<keyword evidence="4" id="KW-1185">Reference proteome</keyword>
<dbReference type="RefSeq" id="WP_307389287.1">
    <property type="nucleotide sequence ID" value="NZ_BAAADK010000009.1"/>
</dbReference>
<dbReference type="PIRSF" id="PIRSF012524">
    <property type="entry name" value="YitL_S1"/>
    <property type="match status" value="1"/>
</dbReference>
<reference evidence="3 4" key="1">
    <citation type="submission" date="2023-07" db="EMBL/GenBank/DDBJ databases">
        <title>Genomic Encyclopedia of Type Strains, Phase IV (KMG-IV): sequencing the most valuable type-strain genomes for metagenomic binning, comparative biology and taxonomic classification.</title>
        <authorList>
            <person name="Goeker M."/>
        </authorList>
    </citation>
    <scope>NUCLEOTIDE SEQUENCE [LARGE SCALE GENOMIC DNA]</scope>
    <source>
        <strain evidence="3 4">DSM 12751</strain>
    </source>
</reference>
<dbReference type="SMART" id="SM00316">
    <property type="entry name" value="S1"/>
    <property type="match status" value="3"/>
</dbReference>
<dbReference type="Pfam" id="PF21191">
    <property type="entry name" value="CvfB_1st"/>
    <property type="match status" value="1"/>
</dbReference>
<dbReference type="Pfam" id="PF17783">
    <property type="entry name" value="WHD_CvfB"/>
    <property type="match status" value="1"/>
</dbReference>
<evidence type="ECO:0000259" key="2">
    <source>
        <dbReference type="SMART" id="SM00316"/>
    </source>
</evidence>